<dbReference type="GO" id="GO:0016787">
    <property type="term" value="F:hydrolase activity"/>
    <property type="evidence" value="ECO:0007669"/>
    <property type="project" value="InterPro"/>
</dbReference>
<dbReference type="PANTHER" id="PTHR21240">
    <property type="entry name" value="2-AMINO-3-CARBOXYLMUCONATE-6-SEMIALDEHYDE DECARBOXYLASE"/>
    <property type="match status" value="1"/>
</dbReference>
<dbReference type="GO" id="GO:0019748">
    <property type="term" value="P:secondary metabolic process"/>
    <property type="evidence" value="ECO:0007669"/>
    <property type="project" value="TreeGrafter"/>
</dbReference>
<evidence type="ECO:0000256" key="7">
    <source>
        <dbReference type="ARBA" id="ARBA00038889"/>
    </source>
</evidence>
<evidence type="ECO:0000313" key="11">
    <source>
        <dbReference type="EMBL" id="KAK3500309.1"/>
    </source>
</evidence>
<evidence type="ECO:0000259" key="10">
    <source>
        <dbReference type="Pfam" id="PF04909"/>
    </source>
</evidence>
<evidence type="ECO:0000256" key="2">
    <source>
        <dbReference type="ARBA" id="ARBA00022723"/>
    </source>
</evidence>
<feature type="domain" description="Amidohydrolase-related" evidence="10">
    <location>
        <begin position="42"/>
        <end position="364"/>
    </location>
</feature>
<keyword evidence="9" id="KW-0732">Signal</keyword>
<dbReference type="EMBL" id="JAULSX010000001">
    <property type="protein sequence ID" value="KAK3500309.1"/>
    <property type="molecule type" value="Genomic_DNA"/>
</dbReference>
<evidence type="ECO:0000256" key="4">
    <source>
        <dbReference type="ARBA" id="ARBA00022833"/>
    </source>
</evidence>
<gene>
    <name evidence="11" type="ORF">B0T23DRAFT_306424</name>
</gene>
<reference evidence="11 12" key="1">
    <citation type="journal article" date="2023" name="Mol. Phylogenet. Evol.">
        <title>Genome-scale phylogeny and comparative genomics of the fungal order Sordariales.</title>
        <authorList>
            <person name="Hensen N."/>
            <person name="Bonometti L."/>
            <person name="Westerberg I."/>
            <person name="Brannstrom I.O."/>
            <person name="Guillou S."/>
            <person name="Cros-Aarteil S."/>
            <person name="Calhoun S."/>
            <person name="Haridas S."/>
            <person name="Kuo A."/>
            <person name="Mondo S."/>
            <person name="Pangilinan J."/>
            <person name="Riley R."/>
            <person name="LaButti K."/>
            <person name="Andreopoulos B."/>
            <person name="Lipzen A."/>
            <person name="Chen C."/>
            <person name="Yan M."/>
            <person name="Daum C."/>
            <person name="Ng V."/>
            <person name="Clum A."/>
            <person name="Steindorff A."/>
            <person name="Ohm R.A."/>
            <person name="Martin F."/>
            <person name="Silar P."/>
            <person name="Natvig D.O."/>
            <person name="Lalanne C."/>
            <person name="Gautier V."/>
            <person name="Ament-Velasquez S.L."/>
            <person name="Kruys A."/>
            <person name="Hutchinson M.I."/>
            <person name="Powell A.J."/>
            <person name="Barry K."/>
            <person name="Miller A.N."/>
            <person name="Grigoriev I.V."/>
            <person name="Debuchy R."/>
            <person name="Gladieux P."/>
            <person name="Hiltunen Thoren M."/>
            <person name="Johannesson H."/>
        </authorList>
    </citation>
    <scope>NUCLEOTIDE SEQUENCE [LARGE SCALE GENOMIC DNA]</scope>
    <source>
        <strain evidence="11 12">FGSC 10403</strain>
    </source>
</reference>
<keyword evidence="2" id="KW-0479">Metal-binding</keyword>
<evidence type="ECO:0000256" key="5">
    <source>
        <dbReference type="ARBA" id="ARBA00023239"/>
    </source>
</evidence>
<keyword evidence="4" id="KW-0862">Zinc</keyword>
<dbReference type="EC" id="4.1.1.52" evidence="7"/>
<evidence type="ECO:0000256" key="1">
    <source>
        <dbReference type="ARBA" id="ARBA00005871"/>
    </source>
</evidence>
<dbReference type="GO" id="GO:0005829">
    <property type="term" value="C:cytosol"/>
    <property type="evidence" value="ECO:0007669"/>
    <property type="project" value="TreeGrafter"/>
</dbReference>
<feature type="chain" id="PRO_5042619155" description="6-methylsalicylate decarboxylase" evidence="9">
    <location>
        <begin position="26"/>
        <end position="376"/>
    </location>
</feature>
<keyword evidence="3 8" id="KW-0210">Decarboxylase</keyword>
<dbReference type="Pfam" id="PF04909">
    <property type="entry name" value="Amidohydro_2"/>
    <property type="match status" value="1"/>
</dbReference>
<evidence type="ECO:0000313" key="12">
    <source>
        <dbReference type="Proteomes" id="UP001285908"/>
    </source>
</evidence>
<comment type="caution">
    <text evidence="11">The sequence shown here is derived from an EMBL/GenBank/DDBJ whole genome shotgun (WGS) entry which is preliminary data.</text>
</comment>
<dbReference type="InterPro" id="IPR006680">
    <property type="entry name" value="Amidohydro-rel"/>
</dbReference>
<dbReference type="RefSeq" id="XP_062697942.1">
    <property type="nucleotide sequence ID" value="XM_062834377.1"/>
</dbReference>
<comment type="catalytic activity">
    <reaction evidence="6">
        <text>6-methylsalicylate + H(+) = 3-methylphenol + CO2</text>
        <dbReference type="Rhea" id="RHEA:23112"/>
        <dbReference type="ChEBI" id="CHEBI:15378"/>
        <dbReference type="ChEBI" id="CHEBI:16526"/>
        <dbReference type="ChEBI" id="CHEBI:17231"/>
        <dbReference type="ChEBI" id="CHEBI:36658"/>
        <dbReference type="EC" id="4.1.1.52"/>
    </reaction>
    <physiologicalReaction direction="left-to-right" evidence="6">
        <dbReference type="Rhea" id="RHEA:23113"/>
    </physiologicalReaction>
</comment>
<dbReference type="GeneID" id="87871999"/>
<feature type="signal peptide" evidence="9">
    <location>
        <begin position="1"/>
        <end position="25"/>
    </location>
</feature>
<comment type="similarity">
    <text evidence="1">Belongs to the metallo-dependent hydrolases superfamily. ACMSD family.</text>
</comment>
<protein>
    <recommendedName>
        <fullName evidence="7">6-methylsalicylate decarboxylase</fullName>
        <ecNumber evidence="7">4.1.1.52</ecNumber>
    </recommendedName>
</protein>
<dbReference type="SUPFAM" id="SSF51556">
    <property type="entry name" value="Metallo-dependent hydrolases"/>
    <property type="match status" value="1"/>
</dbReference>
<organism evidence="11 12">
    <name type="scientific">Neurospora hispaniola</name>
    <dbReference type="NCBI Taxonomy" id="588809"/>
    <lineage>
        <taxon>Eukaryota</taxon>
        <taxon>Fungi</taxon>
        <taxon>Dikarya</taxon>
        <taxon>Ascomycota</taxon>
        <taxon>Pezizomycotina</taxon>
        <taxon>Sordariomycetes</taxon>
        <taxon>Sordariomycetidae</taxon>
        <taxon>Sordariales</taxon>
        <taxon>Sordariaceae</taxon>
        <taxon>Neurospora</taxon>
    </lineage>
</organism>
<evidence type="ECO:0000256" key="9">
    <source>
        <dbReference type="SAM" id="SignalP"/>
    </source>
</evidence>
<sequence>MKTRISTANLLQLLVLFLPTRTVQCPSVTRAPAPENMATQRIDVHHHFVPEFYAQALRANGGDPSGWSIPDWSLEKDLSFNDEQRISFAFLTITAPGAEILPLVEQAGFCRQANQAAAEICAAQPARYGFFATIPSLLDPEAAHTEIIHALDELQADGIILYTRYGSDNHYLGHPDFRSTWDLLNKRRATVFVHPTHPVDIHWVNPSLPQPMIDYPHETTRTAVDLIISGIMRDYTDVKIILSHAGGTLPYLALRPAAVLPYLPPSIAPPVAAAAQEGHPTDVTNQFMEDAKRFYFDTALSAGSHTLSLLKEFAKPDHVLYGSDFPYAPSPAIADMNARLDSYGAKDEAFVQSVASEAALKLFPRLSNILAKNRHA</sequence>
<dbReference type="Proteomes" id="UP001285908">
    <property type="component" value="Unassembled WGS sequence"/>
</dbReference>
<dbReference type="AlphaFoldDB" id="A0AAJ0IH63"/>
<dbReference type="PANTHER" id="PTHR21240:SF29">
    <property type="entry name" value="AMIDOHYDROLASE-RELATED DOMAIN-CONTAINING PROTEIN"/>
    <property type="match status" value="1"/>
</dbReference>
<name>A0AAJ0IH63_9PEZI</name>
<keyword evidence="5 8" id="KW-0456">Lyase</keyword>
<evidence type="ECO:0000256" key="8">
    <source>
        <dbReference type="RuleBase" id="RU366045"/>
    </source>
</evidence>
<dbReference type="GO" id="GO:0047596">
    <property type="term" value="F:6-methylsalicylate decarboxylase activity"/>
    <property type="evidence" value="ECO:0007669"/>
    <property type="project" value="UniProtKB-EC"/>
</dbReference>
<dbReference type="Gene3D" id="3.20.20.140">
    <property type="entry name" value="Metal-dependent hydrolases"/>
    <property type="match status" value="1"/>
</dbReference>
<evidence type="ECO:0000256" key="6">
    <source>
        <dbReference type="ARBA" id="ARBA00036832"/>
    </source>
</evidence>
<dbReference type="GO" id="GO:0046872">
    <property type="term" value="F:metal ion binding"/>
    <property type="evidence" value="ECO:0007669"/>
    <property type="project" value="UniProtKB-KW"/>
</dbReference>
<dbReference type="InterPro" id="IPR032466">
    <property type="entry name" value="Metal_Hydrolase"/>
</dbReference>
<accession>A0AAJ0IH63</accession>
<evidence type="ECO:0000256" key="3">
    <source>
        <dbReference type="ARBA" id="ARBA00022793"/>
    </source>
</evidence>
<dbReference type="InterPro" id="IPR032465">
    <property type="entry name" value="ACMSD"/>
</dbReference>
<keyword evidence="12" id="KW-1185">Reference proteome</keyword>
<proteinExistence type="inferred from homology"/>